<feature type="region of interest" description="Disordered" evidence="6">
    <location>
        <begin position="90"/>
        <end position="132"/>
    </location>
</feature>
<feature type="compositionally biased region" description="Polar residues" evidence="6">
    <location>
        <begin position="90"/>
        <end position="103"/>
    </location>
</feature>
<gene>
    <name evidence="8" type="ORF">NPX13_g7876</name>
</gene>
<accession>A0A9W8TKQ7</accession>
<dbReference type="PANTHER" id="PTHR47660">
    <property type="entry name" value="TRANSCRIPTION FACTOR WITH C2H2 AND ZN(2)-CYS(6) DNA BINDING DOMAIN (EUROFUNG)-RELATED-RELATED"/>
    <property type="match status" value="1"/>
</dbReference>
<organism evidence="8 9">
    <name type="scientific">Xylaria arbuscula</name>
    <dbReference type="NCBI Taxonomy" id="114810"/>
    <lineage>
        <taxon>Eukaryota</taxon>
        <taxon>Fungi</taxon>
        <taxon>Dikarya</taxon>
        <taxon>Ascomycota</taxon>
        <taxon>Pezizomycotina</taxon>
        <taxon>Sordariomycetes</taxon>
        <taxon>Xylariomycetidae</taxon>
        <taxon>Xylariales</taxon>
        <taxon>Xylariaceae</taxon>
        <taxon>Xylaria</taxon>
    </lineage>
</organism>
<proteinExistence type="predicted"/>
<protein>
    <recommendedName>
        <fullName evidence="7">Zn(2)-C6 fungal-type domain-containing protein</fullName>
    </recommendedName>
</protein>
<keyword evidence="9" id="KW-1185">Reference proteome</keyword>
<reference evidence="8" key="1">
    <citation type="submission" date="2022-07" db="EMBL/GenBank/DDBJ databases">
        <title>Genome Sequence of Xylaria arbuscula.</title>
        <authorList>
            <person name="Buettner E."/>
        </authorList>
    </citation>
    <scope>NUCLEOTIDE SEQUENCE</scope>
    <source>
        <strain evidence="8">VT107</strain>
    </source>
</reference>
<dbReference type="GO" id="GO:0008270">
    <property type="term" value="F:zinc ion binding"/>
    <property type="evidence" value="ECO:0007669"/>
    <property type="project" value="InterPro"/>
</dbReference>
<dbReference type="CDD" id="cd00067">
    <property type="entry name" value="GAL4"/>
    <property type="match status" value="1"/>
</dbReference>
<evidence type="ECO:0000256" key="2">
    <source>
        <dbReference type="ARBA" id="ARBA00022833"/>
    </source>
</evidence>
<keyword evidence="2" id="KW-0862">Zinc</keyword>
<dbReference type="EMBL" id="JANPWZ010001627">
    <property type="protein sequence ID" value="KAJ3564347.1"/>
    <property type="molecule type" value="Genomic_DNA"/>
</dbReference>
<sequence>MTTTDTSSKNDPDAKSNIRFCDLCNKPIVSETAFKRHLAYCRRTAGKPKKRKRSCRECHRAKAKCSFEPQCTRCISKRLVCEYEKNATPLASSQPSKELQDSPTPDPAESTSPSDATPSDATTSPDSASSYIAPNYDRLTQIAHLQRRNTPPRHVSELRTDPKHQANAQFLIETLRSVPYMMSRRETFPCFLYGQWHKPELPVTFTNCMRICELYIARNSNPYGREVFYSAVREEGRRFMQELPTARKEEIATSLAIQIMYLLLGALEDHTPQPQASFTPELFVREGDIDLVTFFARSCFESDRYQPFDTDLLDNPDQTWEEFIYAESRRRCALFWFTMSRVIDLSHGQRSPPVLGCRGLTLPAPAVLWNARTREEWEAARAEIREHRREPLYNTSLRTVGDLIERPRTRVGPRLRPESQQLARGL</sequence>
<evidence type="ECO:0000256" key="1">
    <source>
        <dbReference type="ARBA" id="ARBA00022723"/>
    </source>
</evidence>
<keyword evidence="5" id="KW-0539">Nucleus</keyword>
<evidence type="ECO:0000256" key="5">
    <source>
        <dbReference type="ARBA" id="ARBA00023242"/>
    </source>
</evidence>
<dbReference type="GO" id="GO:0000981">
    <property type="term" value="F:DNA-binding transcription factor activity, RNA polymerase II-specific"/>
    <property type="evidence" value="ECO:0007669"/>
    <property type="project" value="InterPro"/>
</dbReference>
<feature type="domain" description="Zn(2)-C6 fungal-type" evidence="7">
    <location>
        <begin position="54"/>
        <end position="81"/>
    </location>
</feature>
<dbReference type="SUPFAM" id="SSF57701">
    <property type="entry name" value="Zn2/Cys6 DNA-binding domain"/>
    <property type="match status" value="1"/>
</dbReference>
<name>A0A9W8TKQ7_9PEZI</name>
<comment type="caution">
    <text evidence="8">The sequence shown here is derived from an EMBL/GenBank/DDBJ whole genome shotgun (WGS) entry which is preliminary data.</text>
</comment>
<dbReference type="InterPro" id="IPR001138">
    <property type="entry name" value="Zn2Cys6_DnaBD"/>
</dbReference>
<evidence type="ECO:0000256" key="4">
    <source>
        <dbReference type="ARBA" id="ARBA00023163"/>
    </source>
</evidence>
<evidence type="ECO:0000313" key="9">
    <source>
        <dbReference type="Proteomes" id="UP001148614"/>
    </source>
</evidence>
<keyword evidence="1" id="KW-0479">Metal-binding</keyword>
<dbReference type="AlphaFoldDB" id="A0A9W8TKQ7"/>
<dbReference type="Gene3D" id="4.10.240.10">
    <property type="entry name" value="Zn(2)-C6 fungal-type DNA-binding domain"/>
    <property type="match status" value="1"/>
</dbReference>
<dbReference type="PANTHER" id="PTHR47660:SF3">
    <property type="entry name" value="FINGER DOMAIN PROTEIN, PUTATIVE (AFU_ORTHOLOGUE AFUA_4G03310)-RELATED"/>
    <property type="match status" value="1"/>
</dbReference>
<dbReference type="VEuPathDB" id="FungiDB:F4678DRAFT_242570"/>
<evidence type="ECO:0000256" key="3">
    <source>
        <dbReference type="ARBA" id="ARBA00023015"/>
    </source>
</evidence>
<dbReference type="PROSITE" id="PS00463">
    <property type="entry name" value="ZN2_CY6_FUNGAL_1"/>
    <property type="match status" value="1"/>
</dbReference>
<keyword evidence="3" id="KW-0805">Transcription regulation</keyword>
<dbReference type="Proteomes" id="UP001148614">
    <property type="component" value="Unassembled WGS sequence"/>
</dbReference>
<dbReference type="SMART" id="SM00066">
    <property type="entry name" value="GAL4"/>
    <property type="match status" value="1"/>
</dbReference>
<evidence type="ECO:0000259" key="7">
    <source>
        <dbReference type="PROSITE" id="PS00463"/>
    </source>
</evidence>
<dbReference type="InterPro" id="IPR036864">
    <property type="entry name" value="Zn2-C6_fun-type_DNA-bd_sf"/>
</dbReference>
<evidence type="ECO:0000256" key="6">
    <source>
        <dbReference type="SAM" id="MobiDB-lite"/>
    </source>
</evidence>
<keyword evidence="4" id="KW-0804">Transcription</keyword>
<evidence type="ECO:0000313" key="8">
    <source>
        <dbReference type="EMBL" id="KAJ3564347.1"/>
    </source>
</evidence>
<feature type="compositionally biased region" description="Low complexity" evidence="6">
    <location>
        <begin position="110"/>
        <end position="130"/>
    </location>
</feature>